<dbReference type="SUPFAM" id="SSF51283">
    <property type="entry name" value="dUTPase-like"/>
    <property type="match status" value="1"/>
</dbReference>
<evidence type="ECO:0000313" key="4">
    <source>
        <dbReference type="Proteomes" id="UP000754750"/>
    </source>
</evidence>
<keyword evidence="1 3" id="KW-0378">Hydrolase</keyword>
<proteinExistence type="predicted"/>
<dbReference type="NCBIfam" id="TIGR02274">
    <property type="entry name" value="dCTP_deam"/>
    <property type="match status" value="1"/>
</dbReference>
<dbReference type="RefSeq" id="WP_020074530.1">
    <property type="nucleotide sequence ID" value="NZ_JBKWRC010000003.1"/>
</dbReference>
<evidence type="ECO:0000256" key="2">
    <source>
        <dbReference type="ARBA" id="ARBA00023080"/>
    </source>
</evidence>
<dbReference type="EC" id="3.5.4.13" evidence="3"/>
<dbReference type="Proteomes" id="UP000754750">
    <property type="component" value="Unassembled WGS sequence"/>
</dbReference>
<dbReference type="GO" id="GO:0015949">
    <property type="term" value="P:nucleobase-containing small molecule interconversion"/>
    <property type="evidence" value="ECO:0007669"/>
    <property type="project" value="TreeGrafter"/>
</dbReference>
<dbReference type="Pfam" id="PF22769">
    <property type="entry name" value="DCD"/>
    <property type="match status" value="1"/>
</dbReference>
<dbReference type="EMBL" id="SVNY01000007">
    <property type="protein sequence ID" value="MBE6834436.1"/>
    <property type="molecule type" value="Genomic_DNA"/>
</dbReference>
<dbReference type="InterPro" id="IPR011962">
    <property type="entry name" value="dCTP_deaminase"/>
</dbReference>
<dbReference type="PANTHER" id="PTHR42680">
    <property type="entry name" value="DCTP DEAMINASE"/>
    <property type="match status" value="1"/>
</dbReference>
<accession>A0A928Q4X4</accession>
<organism evidence="3 4">
    <name type="scientific">Faecalispora sporosphaeroides</name>
    <dbReference type="NCBI Taxonomy" id="1549"/>
    <lineage>
        <taxon>Bacteria</taxon>
        <taxon>Bacillati</taxon>
        <taxon>Bacillota</taxon>
        <taxon>Clostridia</taxon>
        <taxon>Eubacteriales</taxon>
        <taxon>Oscillospiraceae</taxon>
        <taxon>Faecalispora</taxon>
    </lineage>
</organism>
<protein>
    <submittedName>
        <fullName evidence="3">dCTP deaminase</fullName>
        <ecNumber evidence="3">3.5.4.13</ecNumber>
    </submittedName>
</protein>
<dbReference type="InterPro" id="IPR033704">
    <property type="entry name" value="dUTPase_trimeric"/>
</dbReference>
<dbReference type="InterPro" id="IPR036157">
    <property type="entry name" value="dUTPase-like_sf"/>
</dbReference>
<evidence type="ECO:0000313" key="3">
    <source>
        <dbReference type="EMBL" id="MBE6834436.1"/>
    </source>
</evidence>
<dbReference type="GO" id="GO:0008829">
    <property type="term" value="F:dCTP deaminase activity"/>
    <property type="evidence" value="ECO:0007669"/>
    <property type="project" value="UniProtKB-EC"/>
</dbReference>
<dbReference type="AlphaFoldDB" id="A0A928Q4X4"/>
<sequence length="176" mass="19850">MILSGKEILKHLDKEIVIDPFDETKMNPNSYNLSLHNELLVYDAPVLDMKTPNPATLIQIPPEGLTLAPGRLYLGRTKEFTKTEGFVPMLEGRSSIGRLGMCIHATAGFGDVGFAGFWTLEIFVVQPLVIYPDVEVCQIYYHTIDGEYDPYCSGKYQNNKGIQPSLLYKDFEKNQK</sequence>
<comment type="caution">
    <text evidence="3">The sequence shown here is derived from an EMBL/GenBank/DDBJ whole genome shotgun (WGS) entry which is preliminary data.</text>
</comment>
<name>A0A928Q4X4_9FIRM</name>
<keyword evidence="2" id="KW-0546">Nucleotide metabolism</keyword>
<dbReference type="PANTHER" id="PTHR42680:SF3">
    <property type="entry name" value="DCTP DEAMINASE"/>
    <property type="match status" value="1"/>
</dbReference>
<dbReference type="Gene3D" id="2.70.40.10">
    <property type="match status" value="1"/>
</dbReference>
<dbReference type="CDD" id="cd07557">
    <property type="entry name" value="trimeric_dUTPase"/>
    <property type="match status" value="1"/>
</dbReference>
<gene>
    <name evidence="3" type="ORF">E7512_12825</name>
</gene>
<reference evidence="3" key="1">
    <citation type="submission" date="2019-04" db="EMBL/GenBank/DDBJ databases">
        <title>Evolution of Biomass-Degrading Anaerobic Consortia Revealed by Metagenomics.</title>
        <authorList>
            <person name="Peng X."/>
        </authorList>
    </citation>
    <scope>NUCLEOTIDE SEQUENCE</scope>
    <source>
        <strain evidence="3">SIG551</strain>
    </source>
</reference>
<evidence type="ECO:0000256" key="1">
    <source>
        <dbReference type="ARBA" id="ARBA00022801"/>
    </source>
</evidence>
<dbReference type="GO" id="GO:0006229">
    <property type="term" value="P:dUTP biosynthetic process"/>
    <property type="evidence" value="ECO:0007669"/>
    <property type="project" value="InterPro"/>
</dbReference>